<keyword evidence="3 5" id="KW-1133">Transmembrane helix</keyword>
<keyword evidence="6" id="KW-0732">Signal</keyword>
<organism evidence="7 8">
    <name type="scientific">Hyaloscypha bicolor E</name>
    <dbReference type="NCBI Taxonomy" id="1095630"/>
    <lineage>
        <taxon>Eukaryota</taxon>
        <taxon>Fungi</taxon>
        <taxon>Dikarya</taxon>
        <taxon>Ascomycota</taxon>
        <taxon>Pezizomycotina</taxon>
        <taxon>Leotiomycetes</taxon>
        <taxon>Helotiales</taxon>
        <taxon>Hyaloscyphaceae</taxon>
        <taxon>Hyaloscypha</taxon>
        <taxon>Hyaloscypha bicolor</taxon>
    </lineage>
</organism>
<keyword evidence="4 5" id="KW-0472">Membrane</keyword>
<dbReference type="Pfam" id="PF04140">
    <property type="entry name" value="ICMT"/>
    <property type="match status" value="1"/>
</dbReference>
<sequence length="158" mass="17831">MEHQVLLNIYFAVLWWLAPSERNFALCFGASVSQVAVRPADGHFPIHTTSPYQPGPLSQQSLSILSESRTPRWGLFSWSWYTMLFMLGAASWLWSFAQLGENFIFAIHKPQCLVKTGLYQYVQHPSYTEFFLLQGAVNLFISANNSGWVAGVHGDGKD</sequence>
<feature type="signal peptide" evidence="6">
    <location>
        <begin position="1"/>
        <end position="20"/>
    </location>
</feature>
<proteinExistence type="inferred from homology"/>
<keyword evidence="5" id="KW-0949">S-adenosyl-L-methionine</keyword>
<keyword evidence="5" id="KW-0808">Transferase</keyword>
<dbReference type="GO" id="GO:0005789">
    <property type="term" value="C:endoplasmic reticulum membrane"/>
    <property type="evidence" value="ECO:0007669"/>
    <property type="project" value="UniProtKB-SubCell"/>
</dbReference>
<evidence type="ECO:0000313" key="8">
    <source>
        <dbReference type="Proteomes" id="UP000235371"/>
    </source>
</evidence>
<comment type="similarity">
    <text evidence="5">Belongs to the class VI-like SAM-binding methyltransferase superfamily. Isoprenylcysteine carboxyl methyltransferase family.</text>
</comment>
<accession>A0A2J6SHR2</accession>
<dbReference type="GeneID" id="36579514"/>
<dbReference type="RefSeq" id="XP_024727215.1">
    <property type="nucleotide sequence ID" value="XM_024871432.1"/>
</dbReference>
<dbReference type="Gene3D" id="1.20.120.1630">
    <property type="match status" value="1"/>
</dbReference>
<comment type="caution">
    <text evidence="5">Lacks conserved residue(s) required for the propagation of feature annotation.</text>
</comment>
<evidence type="ECO:0000256" key="5">
    <source>
        <dbReference type="RuleBase" id="RU362022"/>
    </source>
</evidence>
<dbReference type="EC" id="2.1.1.100" evidence="5"/>
<gene>
    <name evidence="7" type="ORF">K444DRAFT_265236</name>
</gene>
<comment type="catalytic activity">
    <reaction evidence="5">
        <text>[protein]-C-terminal S-[(2E,6E)-farnesyl]-L-cysteine + S-adenosyl-L-methionine = [protein]-C-terminal S-[(2E,6E)-farnesyl]-L-cysteine methyl ester + S-adenosyl-L-homocysteine</text>
        <dbReference type="Rhea" id="RHEA:21672"/>
        <dbReference type="Rhea" id="RHEA-COMP:12125"/>
        <dbReference type="Rhea" id="RHEA-COMP:12126"/>
        <dbReference type="ChEBI" id="CHEBI:57856"/>
        <dbReference type="ChEBI" id="CHEBI:59789"/>
        <dbReference type="ChEBI" id="CHEBI:90510"/>
        <dbReference type="ChEBI" id="CHEBI:90511"/>
        <dbReference type="EC" id="2.1.1.100"/>
    </reaction>
</comment>
<keyword evidence="5" id="KW-0256">Endoplasmic reticulum</keyword>
<dbReference type="AlphaFoldDB" id="A0A2J6SHR2"/>
<dbReference type="InParanoid" id="A0A2J6SHR2"/>
<evidence type="ECO:0000256" key="6">
    <source>
        <dbReference type="SAM" id="SignalP"/>
    </source>
</evidence>
<evidence type="ECO:0000256" key="4">
    <source>
        <dbReference type="ARBA" id="ARBA00023136"/>
    </source>
</evidence>
<evidence type="ECO:0000256" key="1">
    <source>
        <dbReference type="ARBA" id="ARBA00004141"/>
    </source>
</evidence>
<evidence type="ECO:0000256" key="2">
    <source>
        <dbReference type="ARBA" id="ARBA00022692"/>
    </source>
</evidence>
<reference evidence="7 8" key="1">
    <citation type="submission" date="2016-04" db="EMBL/GenBank/DDBJ databases">
        <title>A degradative enzymes factory behind the ericoid mycorrhizal symbiosis.</title>
        <authorList>
            <consortium name="DOE Joint Genome Institute"/>
            <person name="Martino E."/>
            <person name="Morin E."/>
            <person name="Grelet G."/>
            <person name="Kuo A."/>
            <person name="Kohler A."/>
            <person name="Daghino S."/>
            <person name="Barry K."/>
            <person name="Choi C."/>
            <person name="Cichocki N."/>
            <person name="Clum A."/>
            <person name="Copeland A."/>
            <person name="Hainaut M."/>
            <person name="Haridas S."/>
            <person name="Labutti K."/>
            <person name="Lindquist E."/>
            <person name="Lipzen A."/>
            <person name="Khouja H.-R."/>
            <person name="Murat C."/>
            <person name="Ohm R."/>
            <person name="Olson A."/>
            <person name="Spatafora J."/>
            <person name="Veneault-Fourrey C."/>
            <person name="Henrissat B."/>
            <person name="Grigoriev I."/>
            <person name="Martin F."/>
            <person name="Perotto S."/>
        </authorList>
    </citation>
    <scope>NUCLEOTIDE SEQUENCE [LARGE SCALE GENOMIC DNA]</scope>
    <source>
        <strain evidence="7 8">E</strain>
    </source>
</reference>
<comment type="subcellular location">
    <subcellularLocation>
        <location evidence="5">Endoplasmic reticulum membrane</location>
        <topology evidence="5">Multi-pass membrane protein</topology>
    </subcellularLocation>
    <subcellularLocation>
        <location evidence="1">Membrane</location>
        <topology evidence="1">Multi-pass membrane protein</topology>
    </subcellularLocation>
</comment>
<dbReference type="OrthoDB" id="422086at2759"/>
<feature type="transmembrane region" description="Helical" evidence="5">
    <location>
        <begin position="78"/>
        <end position="97"/>
    </location>
</feature>
<evidence type="ECO:0000256" key="3">
    <source>
        <dbReference type="ARBA" id="ARBA00022989"/>
    </source>
</evidence>
<dbReference type="GO" id="GO:0032259">
    <property type="term" value="P:methylation"/>
    <property type="evidence" value="ECO:0007669"/>
    <property type="project" value="UniProtKB-KW"/>
</dbReference>
<feature type="chain" id="PRO_5014377725" description="Protein-S-isoprenylcysteine O-methyltransferase" evidence="6">
    <location>
        <begin position="21"/>
        <end position="158"/>
    </location>
</feature>
<keyword evidence="2 5" id="KW-0812">Transmembrane</keyword>
<dbReference type="InterPro" id="IPR007269">
    <property type="entry name" value="ICMT_MeTrfase"/>
</dbReference>
<dbReference type="GO" id="GO:0004671">
    <property type="term" value="F:protein C-terminal S-isoprenylcysteine carboxyl O-methyltransferase activity"/>
    <property type="evidence" value="ECO:0007669"/>
    <property type="project" value="UniProtKB-EC"/>
</dbReference>
<keyword evidence="8" id="KW-1185">Reference proteome</keyword>
<protein>
    <recommendedName>
        <fullName evidence="5">Protein-S-isoprenylcysteine O-methyltransferase</fullName>
        <ecNumber evidence="5">2.1.1.100</ecNumber>
    </recommendedName>
</protein>
<evidence type="ECO:0000313" key="7">
    <source>
        <dbReference type="EMBL" id="PMD50311.1"/>
    </source>
</evidence>
<keyword evidence="5" id="KW-0489">Methyltransferase</keyword>
<dbReference type="Proteomes" id="UP000235371">
    <property type="component" value="Unassembled WGS sequence"/>
</dbReference>
<name>A0A2J6SHR2_9HELO</name>
<dbReference type="EMBL" id="KZ613913">
    <property type="protein sequence ID" value="PMD50311.1"/>
    <property type="molecule type" value="Genomic_DNA"/>
</dbReference>